<dbReference type="PIRSF" id="PIRSF002741">
    <property type="entry name" value="MppA"/>
    <property type="match status" value="1"/>
</dbReference>
<feature type="domain" description="Solute-binding protein family 5" evidence="1">
    <location>
        <begin position="99"/>
        <end position="493"/>
    </location>
</feature>
<dbReference type="GO" id="GO:1904680">
    <property type="term" value="F:peptide transmembrane transporter activity"/>
    <property type="evidence" value="ECO:0007669"/>
    <property type="project" value="TreeGrafter"/>
</dbReference>
<accession>A0A4R6UKW8</accession>
<dbReference type="Gene3D" id="3.10.105.10">
    <property type="entry name" value="Dipeptide-binding Protein, Domain 3"/>
    <property type="match status" value="1"/>
</dbReference>
<name>A0A4R6UKW8_9ACTN</name>
<keyword evidence="3" id="KW-1185">Reference proteome</keyword>
<dbReference type="Gene3D" id="3.40.190.10">
    <property type="entry name" value="Periplasmic binding protein-like II"/>
    <property type="match status" value="1"/>
</dbReference>
<evidence type="ECO:0000313" key="2">
    <source>
        <dbReference type="EMBL" id="TDQ45765.1"/>
    </source>
</evidence>
<protein>
    <submittedName>
        <fullName evidence="2">Peptide/nickel transport system substrate-binding protein</fullName>
    </submittedName>
</protein>
<dbReference type="PANTHER" id="PTHR30290">
    <property type="entry name" value="PERIPLASMIC BINDING COMPONENT OF ABC TRANSPORTER"/>
    <property type="match status" value="1"/>
</dbReference>
<dbReference type="Pfam" id="PF00496">
    <property type="entry name" value="SBP_bac_5"/>
    <property type="match status" value="1"/>
</dbReference>
<gene>
    <name evidence="2" type="ORF">EV190_12948</name>
</gene>
<dbReference type="GO" id="GO:0043190">
    <property type="term" value="C:ATP-binding cassette (ABC) transporter complex"/>
    <property type="evidence" value="ECO:0007669"/>
    <property type="project" value="InterPro"/>
</dbReference>
<dbReference type="InterPro" id="IPR000914">
    <property type="entry name" value="SBP_5_dom"/>
</dbReference>
<comment type="caution">
    <text evidence="2">The sequence shown here is derived from an EMBL/GenBank/DDBJ whole genome shotgun (WGS) entry which is preliminary data.</text>
</comment>
<dbReference type="InterPro" id="IPR039424">
    <property type="entry name" value="SBP_5"/>
</dbReference>
<dbReference type="AlphaFoldDB" id="A0A4R6UKW8"/>
<dbReference type="PANTHER" id="PTHR30290:SF83">
    <property type="entry name" value="ABC TRANSPORTER SUBSTRATE-BINDING PROTEIN"/>
    <property type="match status" value="1"/>
</dbReference>
<dbReference type="GO" id="GO:0042597">
    <property type="term" value="C:periplasmic space"/>
    <property type="evidence" value="ECO:0007669"/>
    <property type="project" value="UniProtKB-ARBA"/>
</dbReference>
<dbReference type="Proteomes" id="UP000295281">
    <property type="component" value="Unassembled WGS sequence"/>
</dbReference>
<dbReference type="CDD" id="cd08506">
    <property type="entry name" value="PBP2_clavulanate_OppA2"/>
    <property type="match status" value="1"/>
</dbReference>
<dbReference type="InterPro" id="IPR030678">
    <property type="entry name" value="Peptide/Ni-bd"/>
</dbReference>
<organism evidence="2 3">
    <name type="scientific">Actinorugispora endophytica</name>
    <dbReference type="NCBI Taxonomy" id="1605990"/>
    <lineage>
        <taxon>Bacteria</taxon>
        <taxon>Bacillati</taxon>
        <taxon>Actinomycetota</taxon>
        <taxon>Actinomycetes</taxon>
        <taxon>Streptosporangiales</taxon>
        <taxon>Nocardiopsidaceae</taxon>
        <taxon>Actinorugispora</taxon>
    </lineage>
</organism>
<dbReference type="EMBL" id="SNYN01000029">
    <property type="protein sequence ID" value="TDQ45765.1"/>
    <property type="molecule type" value="Genomic_DNA"/>
</dbReference>
<dbReference type="SUPFAM" id="SSF53850">
    <property type="entry name" value="Periplasmic binding protein-like II"/>
    <property type="match status" value="1"/>
</dbReference>
<evidence type="ECO:0000259" key="1">
    <source>
        <dbReference type="Pfam" id="PF00496"/>
    </source>
</evidence>
<sequence>MGFVALGAAATLLLSACGGGDGGDGDGGSGAGGVFDQASTEVVNASDATGGTLRYAISANMESTDPGNTYYGYVWNFSRYYARTLLTFSPVPGQASSELLPDLAEDMPEVSDDGTEWTIKLKQGLKYEDGSEIVAEDIKYAIARSNFGPQALPNGPKYFQQLLDADDYEGPYGGGDPLAGFDAIETPDDYTLVFKLKAPFADFPYILSQTQTAPVPAEADTGEQYQGQVVSSGPYKFEGSYTPGDGLVLVRNDQWDPESDPTREALPDRVTVEEGVEQNEIDQRLVNGELDVDLAGTGLGPAMKGDLLADEEARANIDNPVTGAHFYVAINTKVEPLDDVACRQAIQYAASREGIQRAYGGEFGGEIATQVLPPSIPGANPELDPYEAASGTGNVEMAQEKLEECGEEDGFTVNIGVRSDRPAEVAAVESIQESLAAANITAEIKSFPSDTFTNTQAGSPDFVADNELGLNYYGWMSDWPSGYGYMSSILDGDSIKEAGNSNISELDDPEINQLFDDVTQVEDPEEQAAIYSQIDELTMESATILPGVFQKSVLYRPENLTNVYFNPSYHMYDYMALGTTNNE</sequence>
<dbReference type="GO" id="GO:0015833">
    <property type="term" value="P:peptide transport"/>
    <property type="evidence" value="ECO:0007669"/>
    <property type="project" value="TreeGrafter"/>
</dbReference>
<reference evidence="2 3" key="1">
    <citation type="submission" date="2019-03" db="EMBL/GenBank/DDBJ databases">
        <title>Genomic Encyclopedia of Type Strains, Phase IV (KMG-IV): sequencing the most valuable type-strain genomes for metagenomic binning, comparative biology and taxonomic classification.</title>
        <authorList>
            <person name="Goeker M."/>
        </authorList>
    </citation>
    <scope>NUCLEOTIDE SEQUENCE [LARGE SCALE GENOMIC DNA]</scope>
    <source>
        <strain evidence="2 3">DSM 46770</strain>
    </source>
</reference>
<proteinExistence type="predicted"/>
<evidence type="ECO:0000313" key="3">
    <source>
        <dbReference type="Proteomes" id="UP000295281"/>
    </source>
</evidence>